<keyword evidence="4 6" id="KW-0624">Polysaccharide degradation</keyword>
<evidence type="ECO:0000256" key="6">
    <source>
        <dbReference type="RuleBase" id="RU361174"/>
    </source>
</evidence>
<keyword evidence="7" id="KW-0732">Signal</keyword>
<dbReference type="InterPro" id="IPR031158">
    <property type="entry name" value="GH10_AS"/>
</dbReference>
<keyword evidence="10" id="KW-1185">Reference proteome</keyword>
<reference evidence="9 10" key="1">
    <citation type="submission" date="2023-03" db="EMBL/GenBank/DDBJ databases">
        <title>Paludisphaera mucosa sp. nov. a novel planctomycete from northern fen.</title>
        <authorList>
            <person name="Ivanova A."/>
        </authorList>
    </citation>
    <scope>NUCLEOTIDE SEQUENCE [LARGE SCALE GENOMIC DNA]</scope>
    <source>
        <strain evidence="9 10">Pla2</strain>
    </source>
</reference>
<evidence type="ECO:0000256" key="7">
    <source>
        <dbReference type="SAM" id="SignalP"/>
    </source>
</evidence>
<evidence type="ECO:0000256" key="1">
    <source>
        <dbReference type="ARBA" id="ARBA00022801"/>
    </source>
</evidence>
<gene>
    <name evidence="9" type="ORF">PZE19_29505</name>
</gene>
<dbReference type="PRINTS" id="PR00134">
    <property type="entry name" value="GLHYDRLASE10"/>
</dbReference>
<evidence type="ECO:0000313" key="9">
    <source>
        <dbReference type="EMBL" id="MDG3007920.1"/>
    </source>
</evidence>
<dbReference type="InterPro" id="IPR001000">
    <property type="entry name" value="GH10_dom"/>
</dbReference>
<evidence type="ECO:0000259" key="8">
    <source>
        <dbReference type="PROSITE" id="PS51760"/>
    </source>
</evidence>
<name>A0ABT6FK12_9BACT</name>
<evidence type="ECO:0000256" key="5">
    <source>
        <dbReference type="PROSITE-ProRule" id="PRU10061"/>
    </source>
</evidence>
<dbReference type="SUPFAM" id="SSF51445">
    <property type="entry name" value="(Trans)glycosidases"/>
    <property type="match status" value="1"/>
</dbReference>
<keyword evidence="2 6" id="KW-0119">Carbohydrate metabolism</keyword>
<accession>A0ABT6FK12</accession>
<dbReference type="Pfam" id="PF00331">
    <property type="entry name" value="Glyco_hydro_10"/>
    <property type="match status" value="1"/>
</dbReference>
<evidence type="ECO:0000313" key="10">
    <source>
        <dbReference type="Proteomes" id="UP001216907"/>
    </source>
</evidence>
<dbReference type="Proteomes" id="UP001216907">
    <property type="component" value="Unassembled WGS sequence"/>
</dbReference>
<feature type="domain" description="GH10" evidence="8">
    <location>
        <begin position="58"/>
        <end position="402"/>
    </location>
</feature>
<dbReference type="PROSITE" id="PS00591">
    <property type="entry name" value="GH10_1"/>
    <property type="match status" value="1"/>
</dbReference>
<keyword evidence="1 6" id="KW-0378">Hydrolase</keyword>
<dbReference type="RefSeq" id="WP_277864190.1">
    <property type="nucleotide sequence ID" value="NZ_JARRAG010000002.1"/>
</dbReference>
<comment type="similarity">
    <text evidence="6">Belongs to the glycosyl hydrolase 10 (cellulase F) family.</text>
</comment>
<evidence type="ECO:0000256" key="4">
    <source>
        <dbReference type="ARBA" id="ARBA00023326"/>
    </source>
</evidence>
<comment type="catalytic activity">
    <reaction evidence="6">
        <text>Endohydrolysis of (1-&gt;4)-beta-D-xylosidic linkages in xylans.</text>
        <dbReference type="EC" id="3.2.1.8"/>
    </reaction>
</comment>
<dbReference type="Gene3D" id="3.20.20.80">
    <property type="entry name" value="Glycosidases"/>
    <property type="match status" value="1"/>
</dbReference>
<evidence type="ECO:0000256" key="2">
    <source>
        <dbReference type="ARBA" id="ARBA00023277"/>
    </source>
</evidence>
<dbReference type="EC" id="3.2.1.8" evidence="6"/>
<dbReference type="InterPro" id="IPR044846">
    <property type="entry name" value="GH10"/>
</dbReference>
<protein>
    <recommendedName>
        <fullName evidence="6">Beta-xylanase</fullName>
        <ecNumber evidence="6">3.2.1.8</ecNumber>
    </recommendedName>
</protein>
<sequence length="406" mass="44040">MHAHPPRTSRPFSPRAWSPLAFAVLSAAAVATARAGWGGPAAAPPSGAGGPAAVATALPEGETLRQAAKGRFLIGAAVSSRQLGDPKMADLIARQFDSLTADNEFKPISLQPRPGQFRFDAADRIIEFAQAHGMKVVGHTLCWHSQSPRWLFEGEDGKPLPRDEALRNLKAHIDAVAGHFRRKVVGWDVVNEAISDRPGEYLRDTPARRAIGDDYVVKAFEFAREADPDAELYYNDYGDEEPGKLEKTLRLVRELKAAGARLDAVGIQAHFVLKDADSPDQLERAIGALAAAGVKVVVTELDVDVLPRRVRGADVAARERGAADPYTEGLPPDVAEAQARFYERIFRAVLKHPGVATRVTFWGTHDGTSWLNFFPAGRRTNHPLLFDRGHQPKPAFGAVLGVLSSP</sequence>
<feature type="active site" description="Nucleophile" evidence="5">
    <location>
        <position position="300"/>
    </location>
</feature>
<dbReference type="PROSITE" id="PS51760">
    <property type="entry name" value="GH10_2"/>
    <property type="match status" value="1"/>
</dbReference>
<organism evidence="9 10">
    <name type="scientific">Paludisphaera mucosa</name>
    <dbReference type="NCBI Taxonomy" id="3030827"/>
    <lineage>
        <taxon>Bacteria</taxon>
        <taxon>Pseudomonadati</taxon>
        <taxon>Planctomycetota</taxon>
        <taxon>Planctomycetia</taxon>
        <taxon>Isosphaerales</taxon>
        <taxon>Isosphaeraceae</taxon>
        <taxon>Paludisphaera</taxon>
    </lineage>
</organism>
<dbReference type="PANTHER" id="PTHR31490">
    <property type="entry name" value="GLYCOSYL HYDROLASE"/>
    <property type="match status" value="1"/>
</dbReference>
<dbReference type="PANTHER" id="PTHR31490:SF90">
    <property type="entry name" value="ENDO-1,4-BETA-XYLANASE A"/>
    <property type="match status" value="1"/>
</dbReference>
<dbReference type="InterPro" id="IPR017853">
    <property type="entry name" value="GH"/>
</dbReference>
<dbReference type="EMBL" id="JARRAG010000002">
    <property type="protein sequence ID" value="MDG3007920.1"/>
    <property type="molecule type" value="Genomic_DNA"/>
</dbReference>
<proteinExistence type="inferred from homology"/>
<keyword evidence="3 6" id="KW-0326">Glycosidase</keyword>
<dbReference type="SMART" id="SM00633">
    <property type="entry name" value="Glyco_10"/>
    <property type="match status" value="1"/>
</dbReference>
<comment type="caution">
    <text evidence="9">The sequence shown here is derived from an EMBL/GenBank/DDBJ whole genome shotgun (WGS) entry which is preliminary data.</text>
</comment>
<feature type="chain" id="PRO_5045845038" description="Beta-xylanase" evidence="7">
    <location>
        <begin position="36"/>
        <end position="406"/>
    </location>
</feature>
<feature type="signal peptide" evidence="7">
    <location>
        <begin position="1"/>
        <end position="35"/>
    </location>
</feature>
<evidence type="ECO:0000256" key="3">
    <source>
        <dbReference type="ARBA" id="ARBA00023295"/>
    </source>
</evidence>